<gene>
    <name evidence="1" type="ORF">S06H3_54852</name>
</gene>
<evidence type="ECO:0008006" key="2">
    <source>
        <dbReference type="Google" id="ProtNLM"/>
    </source>
</evidence>
<dbReference type="GO" id="GO:0019213">
    <property type="term" value="F:deacetylase activity"/>
    <property type="evidence" value="ECO:0007669"/>
    <property type="project" value="InterPro"/>
</dbReference>
<dbReference type="EMBL" id="BARV01035120">
    <property type="protein sequence ID" value="GAI54024.1"/>
    <property type="molecule type" value="Genomic_DNA"/>
</dbReference>
<dbReference type="SUPFAM" id="SSF51338">
    <property type="entry name" value="Composite domain of metallo-dependent hydrolases"/>
    <property type="match status" value="1"/>
</dbReference>
<dbReference type="PANTHER" id="PTHR42717">
    <property type="entry name" value="DIHYDROOROTASE-RELATED"/>
    <property type="match status" value="1"/>
</dbReference>
<evidence type="ECO:0000313" key="1">
    <source>
        <dbReference type="EMBL" id="GAI54024.1"/>
    </source>
</evidence>
<proteinExistence type="predicted"/>
<name>X1REM4_9ZZZZ</name>
<organism evidence="1">
    <name type="scientific">marine sediment metagenome</name>
    <dbReference type="NCBI Taxonomy" id="412755"/>
    <lineage>
        <taxon>unclassified sequences</taxon>
        <taxon>metagenomes</taxon>
        <taxon>ecological metagenomes</taxon>
    </lineage>
</organism>
<comment type="caution">
    <text evidence="1">The sequence shown here is derived from an EMBL/GenBank/DDBJ whole genome shotgun (WGS) entry which is preliminary data.</text>
</comment>
<sequence length="91" mass="9931">MLKYDFLFKRGRIVDPANNRDFVGDIAVKGDKIAEVAKEINTSLAEQVIDISGMVIIPGIIDTHCHIARPEAKGAGYRMLINAGVTTAIDF</sequence>
<dbReference type="GO" id="GO:0016810">
    <property type="term" value="F:hydrolase activity, acting on carbon-nitrogen (but not peptide) bonds"/>
    <property type="evidence" value="ECO:0007669"/>
    <property type="project" value="InterPro"/>
</dbReference>
<dbReference type="Gene3D" id="3.20.20.140">
    <property type="entry name" value="Metal-dependent hydrolases"/>
    <property type="match status" value="1"/>
</dbReference>
<dbReference type="SUPFAM" id="SSF51556">
    <property type="entry name" value="Metallo-dependent hydrolases"/>
    <property type="match status" value="1"/>
</dbReference>
<reference evidence="1" key="1">
    <citation type="journal article" date="2014" name="Front. Microbiol.">
        <title>High frequency of phylogenetically diverse reductive dehalogenase-homologous genes in deep subseafloor sedimentary metagenomes.</title>
        <authorList>
            <person name="Kawai M."/>
            <person name="Futagami T."/>
            <person name="Toyoda A."/>
            <person name="Takaki Y."/>
            <person name="Nishi S."/>
            <person name="Hori S."/>
            <person name="Arai W."/>
            <person name="Tsubouchi T."/>
            <person name="Morono Y."/>
            <person name="Uchiyama I."/>
            <person name="Ito T."/>
            <person name="Fujiyama A."/>
            <person name="Inagaki F."/>
            <person name="Takami H."/>
        </authorList>
    </citation>
    <scope>NUCLEOTIDE SEQUENCE</scope>
    <source>
        <strain evidence="1">Expedition CK06-06</strain>
    </source>
</reference>
<feature type="non-terminal residue" evidence="1">
    <location>
        <position position="91"/>
    </location>
</feature>
<dbReference type="InterPro" id="IPR032466">
    <property type="entry name" value="Metal_Hydrolase"/>
</dbReference>
<dbReference type="InterPro" id="IPR020043">
    <property type="entry name" value="Deacetylase_Atu3266-like"/>
</dbReference>
<dbReference type="AlphaFoldDB" id="X1REM4"/>
<dbReference type="InterPro" id="IPR011059">
    <property type="entry name" value="Metal-dep_hydrolase_composite"/>
</dbReference>
<accession>X1REM4</accession>
<protein>
    <recommendedName>
        <fullName evidence="2">Amidohydrolase-related domain-containing protein</fullName>
    </recommendedName>
</protein>
<dbReference type="PANTHER" id="PTHR42717:SF1">
    <property type="entry name" value="IMIDAZOLONEPROPIONASE AND RELATED AMIDOHYDROLASES"/>
    <property type="match status" value="1"/>
</dbReference>